<dbReference type="OMA" id="MAKVKWD"/>
<keyword evidence="1" id="KW-0813">Transport</keyword>
<feature type="region of interest" description="Disordered" evidence="4">
    <location>
        <begin position="742"/>
        <end position="762"/>
    </location>
</feature>
<feature type="domain" description="Vacuolar protein sorting-associated protein 54 N-terminal" evidence="6">
    <location>
        <begin position="132"/>
        <end position="421"/>
    </location>
</feature>
<dbReference type="PANTHER" id="PTHR13258">
    <property type="entry name" value="SYNDETIN"/>
    <property type="match status" value="1"/>
</dbReference>
<dbReference type="SMR" id="A0A178VVF6"/>
<feature type="domain" description="Syndetin C-terminal" evidence="5">
    <location>
        <begin position="890"/>
        <end position="1120"/>
    </location>
</feature>
<dbReference type="GO" id="GO:0032456">
    <property type="term" value="P:endocytic recycling"/>
    <property type="evidence" value="ECO:0007669"/>
    <property type="project" value="InterPro"/>
</dbReference>
<dbReference type="InterPro" id="IPR040047">
    <property type="entry name" value="VPS50"/>
</dbReference>
<feature type="compositionally biased region" description="Low complexity" evidence="4">
    <location>
        <begin position="743"/>
        <end position="759"/>
    </location>
</feature>
<evidence type="ECO:0000313" key="10">
    <source>
        <dbReference type="EMBL" id="VYS53730.1"/>
    </source>
</evidence>
<keyword evidence="2" id="KW-0653">Protein transport</keyword>
<feature type="region of interest" description="Disordered" evidence="4">
    <location>
        <begin position="687"/>
        <end position="706"/>
    </location>
</feature>
<evidence type="ECO:0000259" key="5">
    <source>
        <dbReference type="Pfam" id="PF10474"/>
    </source>
</evidence>
<dbReference type="Proteomes" id="UP000434276">
    <property type="component" value="Unassembled WGS sequence"/>
</dbReference>
<dbReference type="EMBL" id="CACSHJ010000088">
    <property type="protein sequence ID" value="CAA0372649.1"/>
    <property type="molecule type" value="Genomic_DNA"/>
</dbReference>
<reference evidence="9" key="2">
    <citation type="submission" date="2016-03" db="EMBL/GenBank/DDBJ databases">
        <title>Full-length assembly of Arabidopsis thaliana Ler reveals the complement of translocations and inversions.</title>
        <authorList>
            <person name="Zapata L."/>
            <person name="Schneeberger K."/>
            <person name="Ossowski S."/>
        </authorList>
    </citation>
    <scope>NUCLEOTIDE SEQUENCE [LARGE SCALE GENOMIC DNA]</scope>
    <source>
        <tissue evidence="9">Leaf</tissue>
    </source>
</reference>
<evidence type="ECO:0000256" key="1">
    <source>
        <dbReference type="ARBA" id="ARBA00022448"/>
    </source>
</evidence>
<dbReference type="Pfam" id="PF10474">
    <property type="entry name" value="Syndetin_C"/>
    <property type="match status" value="1"/>
</dbReference>
<dbReference type="OrthoDB" id="10263345at2759"/>
<organism evidence="9 11">
    <name type="scientific">Arabidopsis thaliana</name>
    <name type="common">Mouse-ear cress</name>
    <dbReference type="NCBI Taxonomy" id="3702"/>
    <lineage>
        <taxon>Eukaryota</taxon>
        <taxon>Viridiplantae</taxon>
        <taxon>Streptophyta</taxon>
        <taxon>Embryophyta</taxon>
        <taxon>Tracheophyta</taxon>
        <taxon>Spermatophyta</taxon>
        <taxon>Magnoliopsida</taxon>
        <taxon>eudicotyledons</taxon>
        <taxon>Gunneridae</taxon>
        <taxon>Pentapetalae</taxon>
        <taxon>rosids</taxon>
        <taxon>malvids</taxon>
        <taxon>Brassicales</taxon>
        <taxon>Brassicaceae</taxon>
        <taxon>Camelineae</taxon>
        <taxon>Arabidopsis</taxon>
    </lineage>
</organism>
<dbReference type="EMBL" id="CACRSJ010000105">
    <property type="protein sequence ID" value="VYS53730.1"/>
    <property type="molecule type" value="Genomic_DNA"/>
</dbReference>
<name>A0A178VVF6_ARATH</name>
<dbReference type="Pfam" id="PF10475">
    <property type="entry name" value="Vps54_N"/>
    <property type="match status" value="1"/>
</dbReference>
<evidence type="ECO:0000259" key="6">
    <source>
        <dbReference type="Pfam" id="PF10475"/>
    </source>
</evidence>
<sequence length="1124" mass="124915">MQPNLFFPFGSVLGNPFLFNGGGDLNELGSGAAFESSRVFFLLPFLLSQGTGVMDLSKVGEKFLSSVKSATSLGLLPSPSISDRPEIPARAAAAAAVARALAGLPSDQRLSISSTATELNSIYGNRPLPQQVEELEEGFYEEDFDPVRHILENVPDDESELAYFEKQATLRLVQLDKVAETLSHHVMEHHEVMVKGMNLVRELEKDLKIANVICKNGRRNLTSSMNEASRDLIVHTHSKKKQALLDMLPILTDLRHARVMQSNLEDLVEDGNYCKAFQVLSEYLQLLDSLSEFSAAQEMTRGVEVWLGRTLHKLDSLLLGVCQEFKEDSYVMVLDAYALIGDVSGLAEKIQSFFMQEVISETHSVLKSIVGEDNSAATQYSRLTYSDLCLQTPESKFRQCLLRTLAVLFQLIYSYHEIMSFTPEKEAEILVSPSLATTQMVDSVTGSSCDPQDGGLLPGSIPPCTISAEESDGSGTSSSVQLASNIAIDESRNSEDRVSSSESPWYYLRKESAAFVSETLQRGRRNLWQLTTSRVSVLLSSPGASSTSIHQFLKNYEDLSIFILAGEAFCGFEVVDFREKLKGVCENYFTAFHRQSMHALKMVLEKETWTKLSPDTVQAINFAGLVGDGAPLIISSRSASGSSRFPHSDKPSNSIDPSGNRSGFSYWLKSGNPFSAKLTHYREDQDYSSINGEDHEGNDSIHDDVVNPKIRDIKRINGGSPVSEDENEDLLADFIDEDSQLPRRSFTRSQSRTSSSHFSTNDDLTAQTGSSLCLLRSMDKYARLMQKLEIVNAEFFKGICQLFGVFFYFVFQVFGQENTNSGGKGVSDSFNHRLKSCLSRISQECEQWIKPHVSSSPSSSLAFPNTVHSLADVTPASPLNTSGHLSGVSFSLKERCAAVDTVSLVARVLHKSKAHLQSMLMSRNGSLVEDFFGQLVGSVPDLTEHLHRTTARILLHVNGYVDRIANSKWEIKELGMEHNGYVDLMLGEFKHYKTRLAHGGIPQEVQNLLLEYGVEIFAEMLVEGLSRIKRCTDEGRVLMSLDLQVLINGLQHFVPTKVKPKLQIVETFIKAYYLPETEYVHWARAHPEYTKAQVVGLVNLVATMKGWKRKTRLEVIEKIESASM</sequence>
<dbReference type="Araport" id="AT2G27900"/>
<evidence type="ECO:0000313" key="13">
    <source>
        <dbReference type="Proteomes" id="UP000434276"/>
    </source>
</evidence>
<dbReference type="KEGG" id="ath:AT2G27900"/>
<dbReference type="InterPro" id="IPR019515">
    <property type="entry name" value="VPS54_N"/>
</dbReference>
<dbReference type="iPTMnet" id="A0A178VVF6"/>
<evidence type="ECO:0000256" key="2">
    <source>
        <dbReference type="ARBA" id="ARBA00022927"/>
    </source>
</evidence>
<evidence type="ECO:0000313" key="9">
    <source>
        <dbReference type="EMBL" id="OAP09796.1"/>
    </source>
</evidence>
<evidence type="ECO:0000256" key="3">
    <source>
        <dbReference type="ARBA" id="ARBA00023054"/>
    </source>
</evidence>
<protein>
    <recommendedName>
        <fullName evidence="14">Syndetin</fullName>
    </recommendedName>
</protein>
<dbReference type="Proteomes" id="UP000078284">
    <property type="component" value="Chromosome 2"/>
</dbReference>
<keyword evidence="3" id="KW-0175">Coiled coil</keyword>
<dbReference type="GO" id="GO:0042147">
    <property type="term" value="P:retrograde transport, endosome to Golgi"/>
    <property type="evidence" value="ECO:0007669"/>
    <property type="project" value="InterPro"/>
</dbReference>
<dbReference type="EMBL" id="LUHQ01000002">
    <property type="protein sequence ID" value="OAP09796.1"/>
    <property type="molecule type" value="Genomic_DNA"/>
</dbReference>
<evidence type="ECO:0000313" key="7">
    <source>
        <dbReference type="Araport" id="AT2G27900"/>
    </source>
</evidence>
<dbReference type="PANTHER" id="PTHR13258:SF0">
    <property type="entry name" value="SYNDETIN"/>
    <property type="match status" value="1"/>
</dbReference>
<evidence type="ECO:0008006" key="14">
    <source>
        <dbReference type="Google" id="ProtNLM"/>
    </source>
</evidence>
<dbReference type="Proteomes" id="UP000426265">
    <property type="component" value="Unassembled WGS sequence"/>
</dbReference>
<dbReference type="GO" id="GO:1990745">
    <property type="term" value="C:EARP complex"/>
    <property type="evidence" value="ECO:0007669"/>
    <property type="project" value="InterPro"/>
</dbReference>
<dbReference type="RefSeq" id="NP_001031433.1">
    <property type="nucleotide sequence ID" value="NM_001036356.1"/>
</dbReference>
<evidence type="ECO:0000313" key="8">
    <source>
        <dbReference type="EMBL" id="CAA0372649.1"/>
    </source>
</evidence>
<dbReference type="GO" id="GO:0005829">
    <property type="term" value="C:cytosol"/>
    <property type="evidence" value="ECO:0007669"/>
    <property type="project" value="GOC"/>
</dbReference>
<dbReference type="GO" id="GO:0015031">
    <property type="term" value="P:protein transport"/>
    <property type="evidence" value="ECO:0007669"/>
    <property type="project" value="UniProtKB-KW"/>
</dbReference>
<evidence type="ECO:0000313" key="12">
    <source>
        <dbReference type="Proteomes" id="UP000426265"/>
    </source>
</evidence>
<reference evidence="11" key="1">
    <citation type="journal article" date="2016" name="Proc. Natl. Acad. Sci. U.S.A.">
        <title>Chromosome-level assembly of Arabidopsis thaliana Ler reveals the extent of translocation and inversion polymorphisms.</title>
        <authorList>
            <person name="Zapata L."/>
            <person name="Ding J."/>
            <person name="Willing E.M."/>
            <person name="Hartwig B."/>
            <person name="Bezdan D."/>
            <person name="Jiao W.B."/>
            <person name="Patel V."/>
            <person name="Velikkakam James G."/>
            <person name="Koornneef M."/>
            <person name="Ossowski S."/>
            <person name="Schneeberger K."/>
        </authorList>
    </citation>
    <scope>NUCLEOTIDE SEQUENCE [LARGE SCALE GENOMIC DNA]</scope>
    <source>
        <strain evidence="11">cv. Landsberg erecta</strain>
    </source>
</reference>
<gene>
    <name evidence="7" type="ordered locus">At2g27900</name>
    <name evidence="9" type="ordered locus">AXX17_At2g23860</name>
    <name evidence="10" type="ORF">AN1_LOCUS9188</name>
    <name evidence="8" type="ORF">C24_LOCUS9037</name>
</gene>
<accession>A0A178VVF6</accession>
<dbReference type="Gramene" id="AT2G27900.2">
    <property type="protein sequence ID" value="AT2G27900.2"/>
    <property type="gene ID" value="AT2G27900"/>
</dbReference>
<proteinExistence type="predicted"/>
<dbReference type="AlphaFoldDB" id="A0A178VVF6"/>
<feature type="region of interest" description="Disordered" evidence="4">
    <location>
        <begin position="638"/>
        <end position="657"/>
    </location>
</feature>
<evidence type="ECO:0000313" key="11">
    <source>
        <dbReference type="Proteomes" id="UP000078284"/>
    </source>
</evidence>
<evidence type="ECO:0000256" key="4">
    <source>
        <dbReference type="SAM" id="MobiDB-lite"/>
    </source>
</evidence>
<dbReference type="ExpressionAtlas" id="A0A178VVF6">
    <property type="expression patterns" value="baseline and differential"/>
</dbReference>
<feature type="compositionally biased region" description="Basic and acidic residues" evidence="4">
    <location>
        <begin position="692"/>
        <end position="706"/>
    </location>
</feature>
<dbReference type="RefSeq" id="NP_180357.2">
    <property type="nucleotide sequence ID" value="NM_128349.3"/>
</dbReference>
<dbReference type="Gramene" id="AT2G27900.1">
    <property type="protein sequence ID" value="AT2G27900.1"/>
    <property type="gene ID" value="AT2G27900"/>
</dbReference>
<dbReference type="InterPro" id="IPR019514">
    <property type="entry name" value="Syndetin_C"/>
</dbReference>
<reference evidence="10 12" key="3">
    <citation type="submission" date="2019-11" db="EMBL/GenBank/DDBJ databases">
        <authorList>
            <person name="Jiao W.-B."/>
            <person name="Schneeberger K."/>
        </authorList>
    </citation>
    <scope>NUCLEOTIDE SEQUENCE [LARGE SCALE GENOMIC DNA]</scope>
    <source>
        <strain evidence="12">cv. An-1</strain>
        <strain evidence="13">cv. C24</strain>
    </source>
</reference>